<proteinExistence type="inferred from homology"/>
<dbReference type="GO" id="GO:0006031">
    <property type="term" value="P:chitin biosynthetic process"/>
    <property type="evidence" value="ECO:0007669"/>
    <property type="project" value="TreeGrafter"/>
</dbReference>
<feature type="region of interest" description="Disordered" evidence="13">
    <location>
        <begin position="1115"/>
        <end position="1138"/>
    </location>
</feature>
<reference evidence="16 17" key="1">
    <citation type="journal article" date="2013" name="Nature">
        <title>Insights into bilaterian evolution from three spiralian genomes.</title>
        <authorList>
            <person name="Simakov O."/>
            <person name="Marletaz F."/>
            <person name="Cho S.J."/>
            <person name="Edsinger-Gonzales E."/>
            <person name="Havlak P."/>
            <person name="Hellsten U."/>
            <person name="Kuo D.H."/>
            <person name="Larsson T."/>
            <person name="Lv J."/>
            <person name="Arendt D."/>
            <person name="Savage R."/>
            <person name="Osoegawa K."/>
            <person name="de Jong P."/>
            <person name="Grimwood J."/>
            <person name="Chapman J.A."/>
            <person name="Shapiro H."/>
            <person name="Aerts A."/>
            <person name="Otillar R.P."/>
            <person name="Terry A.Y."/>
            <person name="Boore J.L."/>
            <person name="Grigoriev I.V."/>
            <person name="Lindberg D.R."/>
            <person name="Seaver E.C."/>
            <person name="Weisblat D.A."/>
            <person name="Putnam N.H."/>
            <person name="Rokhsar D.S."/>
        </authorList>
    </citation>
    <scope>NUCLEOTIDE SEQUENCE [LARGE SCALE GENOMIC DNA]</scope>
</reference>
<keyword evidence="7 14" id="KW-1133">Transmembrane helix</keyword>
<feature type="transmembrane region" description="Helical" evidence="14">
    <location>
        <begin position="340"/>
        <end position="357"/>
    </location>
</feature>
<dbReference type="InterPro" id="IPR029044">
    <property type="entry name" value="Nucleotide-diphossugar_trans"/>
</dbReference>
<feature type="transmembrane region" description="Helical" evidence="14">
    <location>
        <begin position="31"/>
        <end position="55"/>
    </location>
</feature>
<evidence type="ECO:0000256" key="11">
    <source>
        <dbReference type="ARBA" id="ARBA00046329"/>
    </source>
</evidence>
<dbReference type="PANTHER" id="PTHR22914">
    <property type="entry name" value="CHITIN SYNTHASE"/>
    <property type="match status" value="1"/>
</dbReference>
<evidence type="ECO:0000313" key="17">
    <source>
        <dbReference type="Proteomes" id="UP000030746"/>
    </source>
</evidence>
<evidence type="ECO:0000256" key="6">
    <source>
        <dbReference type="ARBA" id="ARBA00022692"/>
    </source>
</evidence>
<keyword evidence="3" id="KW-1003">Cell membrane</keyword>
<feature type="transmembrane region" description="Helical" evidence="14">
    <location>
        <begin position="196"/>
        <end position="216"/>
    </location>
</feature>
<feature type="transmembrane region" description="Helical" evidence="14">
    <location>
        <begin position="1277"/>
        <end position="1298"/>
    </location>
</feature>
<feature type="non-terminal residue" evidence="16">
    <location>
        <position position="1346"/>
    </location>
</feature>
<dbReference type="Proteomes" id="UP000030746">
    <property type="component" value="Unassembled WGS sequence"/>
</dbReference>
<feature type="transmembrane region" description="Helical" evidence="14">
    <location>
        <begin position="134"/>
        <end position="159"/>
    </location>
</feature>
<dbReference type="PANTHER" id="PTHR22914:SF42">
    <property type="entry name" value="CHITIN SYNTHASE"/>
    <property type="match status" value="1"/>
</dbReference>
<feature type="transmembrane region" description="Helical" evidence="14">
    <location>
        <begin position="165"/>
        <end position="184"/>
    </location>
</feature>
<evidence type="ECO:0000256" key="14">
    <source>
        <dbReference type="SAM" id="Phobius"/>
    </source>
</evidence>
<dbReference type="Gene3D" id="3.90.550.10">
    <property type="entry name" value="Spore Coat Polysaccharide Biosynthesis Protein SpsA, Chain A"/>
    <property type="match status" value="1"/>
</dbReference>
<keyword evidence="10" id="KW-0325">Glycoprotein</keyword>
<feature type="transmembrane region" description="Helical" evidence="14">
    <location>
        <begin position="1229"/>
        <end position="1247"/>
    </location>
</feature>
<protein>
    <recommendedName>
        <fullName evidence="2">chitin synthase</fullName>
        <ecNumber evidence="2">2.4.1.16</ecNumber>
    </recommendedName>
</protein>
<keyword evidence="4" id="KW-0328">Glycosyltransferase</keyword>
<evidence type="ECO:0000256" key="12">
    <source>
        <dbReference type="ARBA" id="ARBA00048014"/>
    </source>
</evidence>
<dbReference type="KEGG" id="lgi:LOTGIDRAFT_91560"/>
<feature type="transmembrane region" description="Helical" evidence="14">
    <location>
        <begin position="940"/>
        <end position="961"/>
    </location>
</feature>
<dbReference type="Pfam" id="PF23000">
    <property type="entry name" value="ChitinSynthase_IV_N"/>
    <property type="match status" value="1"/>
</dbReference>
<evidence type="ECO:0000256" key="9">
    <source>
        <dbReference type="ARBA" id="ARBA00023136"/>
    </source>
</evidence>
<evidence type="ECO:0000256" key="8">
    <source>
        <dbReference type="ARBA" id="ARBA00023054"/>
    </source>
</evidence>
<feature type="transmembrane region" description="Helical" evidence="14">
    <location>
        <begin position="973"/>
        <end position="991"/>
    </location>
</feature>
<evidence type="ECO:0000256" key="1">
    <source>
        <dbReference type="ARBA" id="ARBA00004651"/>
    </source>
</evidence>
<keyword evidence="5" id="KW-0808">Transferase</keyword>
<feature type="transmembrane region" description="Helical" evidence="14">
    <location>
        <begin position="228"/>
        <end position="247"/>
    </location>
</feature>
<dbReference type="CTD" id="20252919"/>
<name>V3ZJF6_LOTGI</name>
<dbReference type="OMA" id="HLWYLNV"/>
<evidence type="ECO:0000256" key="3">
    <source>
        <dbReference type="ARBA" id="ARBA00022475"/>
    </source>
</evidence>
<feature type="transmembrane region" description="Helical" evidence="14">
    <location>
        <begin position="435"/>
        <end position="456"/>
    </location>
</feature>
<keyword evidence="6 14" id="KW-0812">Transmembrane</keyword>
<feature type="transmembrane region" description="Helical" evidence="14">
    <location>
        <begin position="997"/>
        <end position="1017"/>
    </location>
</feature>
<keyword evidence="9 14" id="KW-0472">Membrane</keyword>
<keyword evidence="8" id="KW-0175">Coiled coil</keyword>
<comment type="catalytic activity">
    <reaction evidence="12">
        <text>[(1-&gt;4)-N-acetyl-beta-D-glucosaminyl](n) + UDP-N-acetyl-alpha-D-glucosamine = [(1-&gt;4)-N-acetyl-beta-D-glucosaminyl](n+1) + UDP + H(+)</text>
        <dbReference type="Rhea" id="RHEA:16637"/>
        <dbReference type="Rhea" id="RHEA-COMP:9593"/>
        <dbReference type="Rhea" id="RHEA-COMP:9595"/>
        <dbReference type="ChEBI" id="CHEBI:15378"/>
        <dbReference type="ChEBI" id="CHEBI:17029"/>
        <dbReference type="ChEBI" id="CHEBI:57705"/>
        <dbReference type="ChEBI" id="CHEBI:58223"/>
        <dbReference type="EC" id="2.4.1.16"/>
    </reaction>
</comment>
<dbReference type="GO" id="GO:0005886">
    <property type="term" value="C:plasma membrane"/>
    <property type="evidence" value="ECO:0007669"/>
    <property type="project" value="UniProtKB-SubCell"/>
</dbReference>
<feature type="domain" description="Chitin synthase chs-1/2 N-terminal putative transporter" evidence="15">
    <location>
        <begin position="27"/>
        <end position="310"/>
    </location>
</feature>
<evidence type="ECO:0000256" key="4">
    <source>
        <dbReference type="ARBA" id="ARBA00022676"/>
    </source>
</evidence>
<gene>
    <name evidence="16" type="ORF">LOTGIDRAFT_91560</name>
</gene>
<dbReference type="FunFam" id="3.90.550.10:FF:000139">
    <property type="entry name" value="Chitin synthase 8"/>
    <property type="match status" value="1"/>
</dbReference>
<accession>V3ZJF6</accession>
<dbReference type="EC" id="2.4.1.16" evidence="2"/>
<dbReference type="SUPFAM" id="SSF53448">
    <property type="entry name" value="Nucleotide-diphospho-sugar transferases"/>
    <property type="match status" value="1"/>
</dbReference>
<feature type="transmembrane region" description="Helical" evidence="14">
    <location>
        <begin position="877"/>
        <end position="902"/>
    </location>
</feature>
<evidence type="ECO:0000313" key="16">
    <source>
        <dbReference type="EMBL" id="ESO82500.1"/>
    </source>
</evidence>
<dbReference type="Pfam" id="PF03142">
    <property type="entry name" value="Chitin_synth_2"/>
    <property type="match status" value="1"/>
</dbReference>
<evidence type="ECO:0000256" key="5">
    <source>
        <dbReference type="ARBA" id="ARBA00022679"/>
    </source>
</evidence>
<feature type="transmembrane region" description="Helical" evidence="14">
    <location>
        <begin position="364"/>
        <end position="386"/>
    </location>
</feature>
<evidence type="ECO:0000256" key="10">
    <source>
        <dbReference type="ARBA" id="ARBA00023180"/>
    </source>
</evidence>
<dbReference type="HOGENOM" id="CLU_004002_0_0_1"/>
<dbReference type="GeneID" id="20252919"/>
<dbReference type="EMBL" id="KB203888">
    <property type="protein sequence ID" value="ESO82500.1"/>
    <property type="molecule type" value="Genomic_DNA"/>
</dbReference>
<keyword evidence="17" id="KW-1185">Reference proteome</keyword>
<sequence length="1346" mass="153913">KTWDIFRMVKEDRDSTLDDPTLSLVRKIVKVTVGIFLTLAVLMSTVLSKLSLLLITSNIYNNMTLKCYDGIFEETKVCSEKLPVFNNVTIYEINQTVEIRWIWALFACVVIPYVFNFGRSMWRMCFKSTRNPTWGVLLAVLLFESIHSTGICIFTFHLLPHIDSLRGLVLMLGVAFIPSCLKLFDCQEEGGRSIGVIALDVIALIIQASALLLWTIKNVALGVDTDENWSIPISLFLISFGWWENYINRFTCLGPLGRHLLKLKKSIRRMRTKVYTLVSLWKIILTLGIMTVVVSRGQLACMKVLYFLADPFNNPSECPRLVYAFGTAVSYDSNVLSNPFWVMLFQVFACLLCYSFAKSACKILLQVGSFALPLVLSMPIMIGTLISSCESWKGTSGAANSTSTSWLSVLPSDIYWNCHAPGESDNYLWTLLADYYIVIALAWWLSFMWVAVHIWFPRVERLVQTERLFVQTMYCGICLEQSLILNRRRDDKDRDKQRNALGILQLEPDEETVQQQTRGSLRTDVTPMLYVCATMWHETDNEMMQILTSIFRLDLDQCTRKHAYLFFDVMDPDYYEFEAHIFFDDAFESHEDEEFEYQTNAFVKQLVSVVERAASAVHRVQVKMESPAKYPTPYGGRLEWHLPGQNKLICHMKDKAKIRLRKRWSQVMYMYYLLGHRLVGQPLPDARRKQTIADNTYILTLDGDVDFKPSAVQLLVDRMKKNDKVGAACGRIHPIGTGPMVWYQKFEYAVSHWLQKATEHMIGCVMCSPGCFSLFRGSAIMDDNVMRKYATLSTEAAHYVQYDQGEDRWLCTLMLQQGYRVEYCAAADAYTYCPEGFNEFFNQRRRWSPSTMANIMDFLANWRGMIRKNENISCLYVMYQLLLFFSSIVTPGTTFLLIVGAINMAFPTLDLLDALLANLAPIGLFMVVCFVAKPEWQLRMAAILSGVYALVMMLVVVGLALSVKAEGLCSPATIFMIFLIAVFMIAAILHPMEFLNIFYGVLYVLAIPSMSMLLMIYSMCNLHVVSWGTRETATAVPLNAKNLKKNKDGKLQSLLNMFASNKTELKSEYGFSFGNLFRCICCPKKVENAEEVRFGVILDKLSKIESAVGAFRNGYQSVPNSPNDDISNQQSTTRDESNMTTISTVSDTDLQPKLKEITPVVHSHYDHEFSPFWLKDTDIGEGRVRYLSPEEDRFWKELIAKYLFPLENNVDHQKKIKVDLKELRNKMCLMFYILNALFIVIIFTLQYTNAIQGGDGLAIPLPCYTVDKSRKLTLEPISMLFMIVFGVSLLIQFIAMFFHRMSTFLHIIASTDVNCLKMNQSELAAMDVSDKLELVRQMQSYNEDDD</sequence>
<dbReference type="CDD" id="cd04190">
    <property type="entry name" value="Chitin_synth_C"/>
    <property type="match status" value="1"/>
</dbReference>
<dbReference type="GO" id="GO:0004100">
    <property type="term" value="F:chitin synthase activity"/>
    <property type="evidence" value="ECO:0007669"/>
    <property type="project" value="UniProtKB-EC"/>
</dbReference>
<evidence type="ECO:0000256" key="7">
    <source>
        <dbReference type="ARBA" id="ARBA00022989"/>
    </source>
</evidence>
<dbReference type="OrthoDB" id="370884at2759"/>
<comment type="subcellular location">
    <subcellularLocation>
        <location evidence="1">Cell membrane</location>
        <topology evidence="1">Multi-pass membrane protein</topology>
    </subcellularLocation>
</comment>
<evidence type="ECO:0000259" key="15">
    <source>
        <dbReference type="Pfam" id="PF23000"/>
    </source>
</evidence>
<dbReference type="RefSeq" id="XP_009066852.1">
    <property type="nucleotide sequence ID" value="XM_009068604.1"/>
</dbReference>
<dbReference type="InterPro" id="IPR004835">
    <property type="entry name" value="Chitin_synth"/>
</dbReference>
<evidence type="ECO:0000256" key="13">
    <source>
        <dbReference type="SAM" id="MobiDB-lite"/>
    </source>
</evidence>
<comment type="similarity">
    <text evidence="11">Belongs to the chitin synthase family. Class IV subfamily.</text>
</comment>
<dbReference type="InterPro" id="IPR055120">
    <property type="entry name" value="Chs-1/2_IV_N"/>
</dbReference>
<organism evidence="16 17">
    <name type="scientific">Lottia gigantea</name>
    <name type="common">Giant owl limpet</name>
    <dbReference type="NCBI Taxonomy" id="225164"/>
    <lineage>
        <taxon>Eukaryota</taxon>
        <taxon>Metazoa</taxon>
        <taxon>Spiralia</taxon>
        <taxon>Lophotrochozoa</taxon>
        <taxon>Mollusca</taxon>
        <taxon>Gastropoda</taxon>
        <taxon>Patellogastropoda</taxon>
        <taxon>Lottioidea</taxon>
        <taxon>Lottiidae</taxon>
        <taxon>Lottia</taxon>
    </lineage>
</organism>
<feature type="non-terminal residue" evidence="16">
    <location>
        <position position="1"/>
    </location>
</feature>
<feature type="transmembrane region" description="Helical" evidence="14">
    <location>
        <begin position="274"/>
        <end position="294"/>
    </location>
</feature>
<evidence type="ECO:0000256" key="2">
    <source>
        <dbReference type="ARBA" id="ARBA00012543"/>
    </source>
</evidence>
<feature type="transmembrane region" description="Helical" evidence="14">
    <location>
        <begin position="101"/>
        <end position="122"/>
    </location>
</feature>